<dbReference type="EMBL" id="PQGA01000018">
    <property type="protein sequence ID" value="POR47463.1"/>
    <property type="molecule type" value="Genomic_DNA"/>
</dbReference>
<feature type="signal peptide" evidence="1">
    <location>
        <begin position="1"/>
        <end position="25"/>
    </location>
</feature>
<dbReference type="OrthoDB" id="9020034at2"/>
<evidence type="ECO:0000313" key="3">
    <source>
        <dbReference type="Proteomes" id="UP000237381"/>
    </source>
</evidence>
<evidence type="ECO:0000313" key="2">
    <source>
        <dbReference type="EMBL" id="POR47463.1"/>
    </source>
</evidence>
<feature type="chain" id="PRO_5015428540" evidence="1">
    <location>
        <begin position="26"/>
        <end position="105"/>
    </location>
</feature>
<sequence length="105" mass="11541">MGKNLILTLALQTLIGLLGVPGAHAALSDSQSAYEDCLLSNLRDSRNEATSQLIKRSCYALYQNGEMLLPRERNYNLCILQYLPGAREPSAIAQIVSVCSRRGQM</sequence>
<gene>
    <name evidence="2" type="ORF">B0G62_11854</name>
</gene>
<keyword evidence="3" id="KW-1185">Reference proteome</keyword>
<dbReference type="Proteomes" id="UP000237381">
    <property type="component" value="Unassembled WGS sequence"/>
</dbReference>
<comment type="caution">
    <text evidence="2">The sequence shown here is derived from an EMBL/GenBank/DDBJ whole genome shotgun (WGS) entry which is preliminary data.</text>
</comment>
<accession>A0A2S4LYC6</accession>
<reference evidence="2 3" key="1">
    <citation type="submission" date="2018-01" db="EMBL/GenBank/DDBJ databases">
        <title>Genomic Encyclopedia of Type Strains, Phase III (KMG-III): the genomes of soil and plant-associated and newly described type strains.</title>
        <authorList>
            <person name="Whitman W."/>
        </authorList>
    </citation>
    <scope>NUCLEOTIDE SEQUENCE [LARGE SCALE GENOMIC DNA]</scope>
    <source>
        <strain evidence="2 3">JCM 18070</strain>
    </source>
</reference>
<proteinExistence type="predicted"/>
<dbReference type="NCBIfam" id="NF041602">
    <property type="entry name" value="VF_A0006_fam"/>
    <property type="match status" value="1"/>
</dbReference>
<keyword evidence="1" id="KW-0732">Signal</keyword>
<dbReference type="InterPro" id="IPR048087">
    <property type="entry name" value="VF_A0006-like"/>
</dbReference>
<protein>
    <submittedName>
        <fullName evidence="2">Uncharacterized protein</fullName>
    </submittedName>
</protein>
<evidence type="ECO:0000256" key="1">
    <source>
        <dbReference type="SAM" id="SignalP"/>
    </source>
</evidence>
<dbReference type="AlphaFoldDB" id="A0A2S4LYC6"/>
<organism evidence="2 3">
    <name type="scientific">Paraburkholderia eburnea</name>
    <dbReference type="NCBI Taxonomy" id="1189126"/>
    <lineage>
        <taxon>Bacteria</taxon>
        <taxon>Pseudomonadati</taxon>
        <taxon>Pseudomonadota</taxon>
        <taxon>Betaproteobacteria</taxon>
        <taxon>Burkholderiales</taxon>
        <taxon>Burkholderiaceae</taxon>
        <taxon>Paraburkholderia</taxon>
    </lineage>
</organism>
<name>A0A2S4LYC6_9BURK</name>